<dbReference type="VEuPathDB" id="ToxoDB:CSUI_008984"/>
<dbReference type="GeneID" id="94432314"/>
<dbReference type="EMBL" id="MIGC01005202">
    <property type="protein sequence ID" value="PHJ17196.1"/>
    <property type="molecule type" value="Genomic_DNA"/>
</dbReference>
<reference evidence="1 2" key="1">
    <citation type="journal article" date="2017" name="Int. J. Parasitol.">
        <title>The genome of the protozoan parasite Cystoisospora suis and a reverse vaccinology approach to identify vaccine candidates.</title>
        <authorList>
            <person name="Palmieri N."/>
            <person name="Shrestha A."/>
            <person name="Ruttkowski B."/>
            <person name="Beck T."/>
            <person name="Vogl C."/>
            <person name="Tomley F."/>
            <person name="Blake D.P."/>
            <person name="Joachim A."/>
        </authorList>
    </citation>
    <scope>NUCLEOTIDE SEQUENCE [LARGE SCALE GENOMIC DNA]</scope>
    <source>
        <strain evidence="1 2">Wien I</strain>
    </source>
</reference>
<gene>
    <name evidence="1" type="ORF">CSUI_008984</name>
</gene>
<organism evidence="1 2">
    <name type="scientific">Cystoisospora suis</name>
    <dbReference type="NCBI Taxonomy" id="483139"/>
    <lineage>
        <taxon>Eukaryota</taxon>
        <taxon>Sar</taxon>
        <taxon>Alveolata</taxon>
        <taxon>Apicomplexa</taxon>
        <taxon>Conoidasida</taxon>
        <taxon>Coccidia</taxon>
        <taxon>Eucoccidiorida</taxon>
        <taxon>Eimeriorina</taxon>
        <taxon>Sarcocystidae</taxon>
        <taxon>Cystoisospora</taxon>
    </lineage>
</organism>
<evidence type="ECO:0000313" key="1">
    <source>
        <dbReference type="EMBL" id="PHJ17196.1"/>
    </source>
</evidence>
<dbReference type="Proteomes" id="UP000221165">
    <property type="component" value="Unassembled WGS sequence"/>
</dbReference>
<name>A0A2C6KLD8_9APIC</name>
<dbReference type="AlphaFoldDB" id="A0A2C6KLD8"/>
<evidence type="ECO:0000313" key="2">
    <source>
        <dbReference type="Proteomes" id="UP000221165"/>
    </source>
</evidence>
<sequence length="30" mass="3324">HIVPKVSCQLDGLGHRLGSTHVDEPPDFRI</sequence>
<dbReference type="RefSeq" id="XP_067918921.1">
    <property type="nucleotide sequence ID" value="XM_068069103.1"/>
</dbReference>
<accession>A0A2C6KLD8</accession>
<protein>
    <submittedName>
        <fullName evidence="1">Uncharacterized protein</fullName>
    </submittedName>
</protein>
<feature type="non-terminal residue" evidence="1">
    <location>
        <position position="1"/>
    </location>
</feature>
<proteinExistence type="predicted"/>
<comment type="caution">
    <text evidence="1">The sequence shown here is derived from an EMBL/GenBank/DDBJ whole genome shotgun (WGS) entry which is preliminary data.</text>
</comment>
<keyword evidence="2" id="KW-1185">Reference proteome</keyword>